<keyword evidence="3" id="KW-1185">Reference proteome</keyword>
<proteinExistence type="predicted"/>
<comment type="caution">
    <text evidence="2">The sequence shown here is derived from an EMBL/GenBank/DDBJ whole genome shotgun (WGS) entry which is preliminary data.</text>
</comment>
<feature type="region of interest" description="Disordered" evidence="1">
    <location>
        <begin position="30"/>
        <end position="53"/>
    </location>
</feature>
<protein>
    <submittedName>
        <fullName evidence="2">Uncharacterized protein</fullName>
    </submittedName>
</protein>
<dbReference type="Pfam" id="PF00612">
    <property type="entry name" value="IQ"/>
    <property type="match status" value="2"/>
</dbReference>
<reference evidence="2" key="1">
    <citation type="submission" date="2021-12" db="EMBL/GenBank/DDBJ databases">
        <title>Prjna785345.</title>
        <authorList>
            <person name="Rujirawat T."/>
            <person name="Krajaejun T."/>
        </authorList>
    </citation>
    <scope>NUCLEOTIDE SEQUENCE</scope>
    <source>
        <strain evidence="2">Pi057C3</strain>
    </source>
</reference>
<evidence type="ECO:0000313" key="3">
    <source>
        <dbReference type="Proteomes" id="UP001209570"/>
    </source>
</evidence>
<dbReference type="InterPro" id="IPR000048">
    <property type="entry name" value="IQ_motif_EF-hand-BS"/>
</dbReference>
<evidence type="ECO:0000256" key="1">
    <source>
        <dbReference type="SAM" id="MobiDB-lite"/>
    </source>
</evidence>
<accession>A0AAD5QC90</accession>
<dbReference type="Proteomes" id="UP001209570">
    <property type="component" value="Unassembled WGS sequence"/>
</dbReference>
<evidence type="ECO:0000313" key="2">
    <source>
        <dbReference type="EMBL" id="KAJ0404101.1"/>
    </source>
</evidence>
<name>A0AAD5QC90_PYTIN</name>
<organism evidence="2 3">
    <name type="scientific">Pythium insidiosum</name>
    <name type="common">Pythiosis disease agent</name>
    <dbReference type="NCBI Taxonomy" id="114742"/>
    <lineage>
        <taxon>Eukaryota</taxon>
        <taxon>Sar</taxon>
        <taxon>Stramenopiles</taxon>
        <taxon>Oomycota</taxon>
        <taxon>Peronosporomycetes</taxon>
        <taxon>Pythiales</taxon>
        <taxon>Pythiaceae</taxon>
        <taxon>Pythium</taxon>
    </lineage>
</organism>
<dbReference type="EMBL" id="JAKCXM010000069">
    <property type="protein sequence ID" value="KAJ0404101.1"/>
    <property type="molecule type" value="Genomic_DNA"/>
</dbReference>
<gene>
    <name evidence="2" type="ORF">P43SY_000885</name>
</gene>
<dbReference type="PROSITE" id="PS50096">
    <property type="entry name" value="IQ"/>
    <property type="match status" value="2"/>
</dbReference>
<sequence length="475" mass="56613">MVAGMRGIVTSSSLRKQLLRELLAATRARDMRVSSSADGQPLTPRSRYQRNTKAQRIRVIQRQWRRYRWHRIIMDKMRMERRWRDRRGKNPFEQSAVTIQRIFRGFLVRNRLYSPGKQRKSLLEIVVIAERQSRASALREQRLAYHKLLTARLGELQKAGEDRRNNTQDMARTQQRIDDSKAKGLAFLYIDAKLLDGTAVRMEATQLLMHQMNEERRVTGLLERLEREVAALQQQAPVIHLAATRIQAAYRSYRCQQRKLLELRRRRQAHMLLIVSRERCYDRMNAGFLARQREQWNRCAAVIASLHRIHQAKLLLKTYREQRAARRIAQLHFLRLQRHQAQEQLVWLRTKRRARAWGVQRQRQWLIAVWQNWVTFACEQVARKAAMVARLQHGQREWLVKKAMRLQAFFRRTQQLRATLEKEIVPRLHPVLMQLIDQAERGVSLVGLSNRTKQQEHFQAFYELVEQHMRAPMTL</sequence>
<dbReference type="AlphaFoldDB" id="A0AAD5QC90"/>